<dbReference type="RefSeq" id="WP_275633245.1">
    <property type="nucleotide sequence ID" value="NZ_JARGYD010000004.1"/>
</dbReference>
<feature type="transmembrane region" description="Helical" evidence="1">
    <location>
        <begin position="20"/>
        <end position="48"/>
    </location>
</feature>
<gene>
    <name evidence="2" type="ORF">ACFOGP_11165</name>
</gene>
<keyword evidence="1" id="KW-0472">Membrane</keyword>
<dbReference type="EMBL" id="JBHRTB010000010">
    <property type="protein sequence ID" value="MFC3143274.1"/>
    <property type="molecule type" value="Genomic_DNA"/>
</dbReference>
<evidence type="ECO:0000313" key="2">
    <source>
        <dbReference type="EMBL" id="MFC3143274.1"/>
    </source>
</evidence>
<keyword evidence="1" id="KW-0812">Transmembrane</keyword>
<comment type="caution">
    <text evidence="2">The sequence shown here is derived from an EMBL/GenBank/DDBJ whole genome shotgun (WGS) entry which is preliminary data.</text>
</comment>
<organism evidence="2 3">
    <name type="scientific">Psychromarinibacter halotolerans</name>
    <dbReference type="NCBI Taxonomy" id="1775175"/>
    <lineage>
        <taxon>Bacteria</taxon>
        <taxon>Pseudomonadati</taxon>
        <taxon>Pseudomonadota</taxon>
        <taxon>Alphaproteobacteria</taxon>
        <taxon>Rhodobacterales</taxon>
        <taxon>Paracoccaceae</taxon>
        <taxon>Psychromarinibacter</taxon>
    </lineage>
</organism>
<evidence type="ECO:0000313" key="3">
    <source>
        <dbReference type="Proteomes" id="UP001595632"/>
    </source>
</evidence>
<keyword evidence="3" id="KW-1185">Reference proteome</keyword>
<keyword evidence="1" id="KW-1133">Transmembrane helix</keyword>
<dbReference type="Proteomes" id="UP001595632">
    <property type="component" value="Unassembled WGS sequence"/>
</dbReference>
<feature type="transmembrane region" description="Helical" evidence="1">
    <location>
        <begin position="133"/>
        <end position="152"/>
    </location>
</feature>
<name>A0ABV7GSW6_9RHOB</name>
<proteinExistence type="predicted"/>
<reference evidence="3" key="1">
    <citation type="journal article" date="2019" name="Int. J. Syst. Evol. Microbiol.">
        <title>The Global Catalogue of Microorganisms (GCM) 10K type strain sequencing project: providing services to taxonomists for standard genome sequencing and annotation.</title>
        <authorList>
            <consortium name="The Broad Institute Genomics Platform"/>
            <consortium name="The Broad Institute Genome Sequencing Center for Infectious Disease"/>
            <person name="Wu L."/>
            <person name="Ma J."/>
        </authorList>
    </citation>
    <scope>NUCLEOTIDE SEQUENCE [LARGE SCALE GENOMIC DNA]</scope>
    <source>
        <strain evidence="3">KCTC 52366</strain>
    </source>
</reference>
<protein>
    <submittedName>
        <fullName evidence="2">DUF3592 domain-containing protein</fullName>
    </submittedName>
</protein>
<accession>A0ABV7GSW6</accession>
<evidence type="ECO:0000256" key="1">
    <source>
        <dbReference type="SAM" id="Phobius"/>
    </source>
</evidence>
<sequence>MTTYRRRHHRTEPRSWFSLFLRFGGWAAIVLAVALLVTTLFSAGALFLADRIDRDGALAYATVTDKRAEGETRFVTFTFKARGGGGRTETVTVDPSYYDSLAEGDERPVRYDPETPGAVETDLGFYARIGARLRWGALVLGLLGLAALWAVGQRANRAIKVRRDGDRRMADVMGVRDLRLRIGGAQQGRLTWREPDGRTGESFPHDADWLRKTYGPGDQIVVFRLGRHACWEGDVGPSRQDTESA</sequence>